<dbReference type="Gene3D" id="3.30.565.10">
    <property type="entry name" value="Histidine kinase-like ATPase, C-terminal domain"/>
    <property type="match status" value="1"/>
</dbReference>
<reference evidence="7 8" key="1">
    <citation type="submission" date="2015-08" db="EMBL/GenBank/DDBJ databases">
        <authorList>
            <person name="Babu N.S."/>
            <person name="Beckwith C.J."/>
            <person name="Beseler K.G."/>
            <person name="Brison A."/>
            <person name="Carone J.V."/>
            <person name="Caskin T.P."/>
            <person name="Diamond M."/>
            <person name="Durham M.E."/>
            <person name="Foxe J.M."/>
            <person name="Go M."/>
            <person name="Henderson B.A."/>
            <person name="Jones I.B."/>
            <person name="McGettigan J.A."/>
            <person name="Micheletti S.J."/>
            <person name="Nasrallah M.E."/>
            <person name="Ortiz D."/>
            <person name="Piller C.R."/>
            <person name="Privatt S.R."/>
            <person name="Schneider S.L."/>
            <person name="Sharp S."/>
            <person name="Smith T.C."/>
            <person name="Stanton J.D."/>
            <person name="Ullery H.E."/>
            <person name="Wilson R.J."/>
            <person name="Serrano M.G."/>
            <person name="Buck G."/>
            <person name="Lee V."/>
            <person name="Wang Y."/>
            <person name="Carvalho R."/>
            <person name="Voegtly L."/>
            <person name="Shi R."/>
            <person name="Duckworth R."/>
            <person name="Johnson A."/>
            <person name="Loviza R."/>
            <person name="Walstead R."/>
            <person name="Shah Z."/>
            <person name="Kiflezghi M."/>
            <person name="Wade K."/>
            <person name="Ball S.L."/>
            <person name="Bradley K.W."/>
            <person name="Asai D.J."/>
            <person name="Bowman C.A."/>
            <person name="Russell D.A."/>
            <person name="Pope W.H."/>
            <person name="Jacobs-Sera D."/>
            <person name="Hendrix R.W."/>
            <person name="Hatfull G.F."/>
        </authorList>
    </citation>
    <scope>NUCLEOTIDE SEQUENCE [LARGE SCALE GENOMIC DNA]</scope>
    <source>
        <strain evidence="7 8">DSM 27648</strain>
    </source>
</reference>
<keyword evidence="5 7" id="KW-0418">Kinase</keyword>
<dbReference type="GO" id="GO:0000155">
    <property type="term" value="F:phosphorelay sensor kinase activity"/>
    <property type="evidence" value="ECO:0007669"/>
    <property type="project" value="InterPro"/>
</dbReference>
<sequence length="253" mass="28049">MKHDEPMSRSTLALEDMLERREGPSDDLEALTRALSHELRAPLRVIDGFSRILREEHIDKLDADGRRYLDRIAEAAQTMDRLVENLVDITKRAKGDARRSEVDLSCVARRIADRLKAADPTRHVEVVIEEGILVHADASLLPVVFENLLGNAWKFTAKRERARIEVGRTYDPTATNETAYFVSDDGVGFDPAEAGDLFAAFQRLPSSDEFPGTGLGLATVEQIVRRHGGRVWGEGCLGKGATFYFTLGCAPSV</sequence>
<name>A0A0K1QAE0_9BACT</name>
<keyword evidence="4" id="KW-0808">Transferase</keyword>
<dbReference type="InterPro" id="IPR036097">
    <property type="entry name" value="HisK_dim/P_sf"/>
</dbReference>
<dbReference type="STRING" id="1391654.AKJ09_09048"/>
<dbReference type="PANTHER" id="PTHR42878">
    <property type="entry name" value="TWO-COMPONENT HISTIDINE KINASE"/>
    <property type="match status" value="1"/>
</dbReference>
<keyword evidence="8" id="KW-1185">Reference proteome</keyword>
<dbReference type="GO" id="GO:0007234">
    <property type="term" value="P:osmosensory signaling via phosphorelay pathway"/>
    <property type="evidence" value="ECO:0007669"/>
    <property type="project" value="TreeGrafter"/>
</dbReference>
<evidence type="ECO:0000313" key="8">
    <source>
        <dbReference type="Proteomes" id="UP000064967"/>
    </source>
</evidence>
<dbReference type="SMART" id="SM00388">
    <property type="entry name" value="HisKA"/>
    <property type="match status" value="1"/>
</dbReference>
<evidence type="ECO:0000256" key="1">
    <source>
        <dbReference type="ARBA" id="ARBA00000085"/>
    </source>
</evidence>
<dbReference type="InterPro" id="IPR004358">
    <property type="entry name" value="Sig_transdc_His_kin-like_C"/>
</dbReference>
<dbReference type="PROSITE" id="PS50109">
    <property type="entry name" value="HIS_KIN"/>
    <property type="match status" value="1"/>
</dbReference>
<dbReference type="GO" id="GO:0030295">
    <property type="term" value="F:protein kinase activator activity"/>
    <property type="evidence" value="ECO:0007669"/>
    <property type="project" value="TreeGrafter"/>
</dbReference>
<protein>
    <recommendedName>
        <fullName evidence="2">histidine kinase</fullName>
        <ecNumber evidence="2">2.7.13.3</ecNumber>
    </recommendedName>
</protein>
<dbReference type="EMBL" id="CP012333">
    <property type="protein sequence ID" value="AKV02385.1"/>
    <property type="molecule type" value="Genomic_DNA"/>
</dbReference>
<evidence type="ECO:0000256" key="3">
    <source>
        <dbReference type="ARBA" id="ARBA00022553"/>
    </source>
</evidence>
<dbReference type="Pfam" id="PF02518">
    <property type="entry name" value="HATPase_c"/>
    <property type="match status" value="1"/>
</dbReference>
<dbReference type="Gene3D" id="1.10.287.130">
    <property type="match status" value="1"/>
</dbReference>
<dbReference type="EC" id="2.7.13.3" evidence="2"/>
<evidence type="ECO:0000256" key="2">
    <source>
        <dbReference type="ARBA" id="ARBA00012438"/>
    </source>
</evidence>
<dbReference type="Proteomes" id="UP000064967">
    <property type="component" value="Chromosome"/>
</dbReference>
<dbReference type="InterPro" id="IPR005467">
    <property type="entry name" value="His_kinase_dom"/>
</dbReference>
<gene>
    <name evidence="7" type="ORF">AKJ09_09048</name>
</gene>
<dbReference type="SMART" id="SM00387">
    <property type="entry name" value="HATPase_c"/>
    <property type="match status" value="1"/>
</dbReference>
<proteinExistence type="predicted"/>
<dbReference type="SUPFAM" id="SSF47384">
    <property type="entry name" value="Homodimeric domain of signal transducing histidine kinase"/>
    <property type="match status" value="1"/>
</dbReference>
<dbReference type="CDD" id="cd00082">
    <property type="entry name" value="HisKA"/>
    <property type="match status" value="1"/>
</dbReference>
<dbReference type="InterPro" id="IPR050351">
    <property type="entry name" value="BphY/WalK/GraS-like"/>
</dbReference>
<dbReference type="Pfam" id="PF00512">
    <property type="entry name" value="HisKA"/>
    <property type="match status" value="1"/>
</dbReference>
<dbReference type="KEGG" id="llu:AKJ09_09048"/>
<dbReference type="PANTHER" id="PTHR42878:SF15">
    <property type="entry name" value="BACTERIOPHYTOCHROME"/>
    <property type="match status" value="1"/>
</dbReference>
<evidence type="ECO:0000256" key="5">
    <source>
        <dbReference type="ARBA" id="ARBA00022777"/>
    </source>
</evidence>
<dbReference type="PRINTS" id="PR00344">
    <property type="entry name" value="BCTRLSENSOR"/>
</dbReference>
<accession>A0A0K1QAE0</accession>
<dbReference type="InterPro" id="IPR003661">
    <property type="entry name" value="HisK_dim/P_dom"/>
</dbReference>
<keyword evidence="3" id="KW-0597">Phosphoprotein</keyword>
<dbReference type="InterPro" id="IPR036890">
    <property type="entry name" value="HATPase_C_sf"/>
</dbReference>
<comment type="catalytic activity">
    <reaction evidence="1">
        <text>ATP + protein L-histidine = ADP + protein N-phospho-L-histidine.</text>
        <dbReference type="EC" id="2.7.13.3"/>
    </reaction>
</comment>
<evidence type="ECO:0000259" key="6">
    <source>
        <dbReference type="PROSITE" id="PS50109"/>
    </source>
</evidence>
<organism evidence="7 8">
    <name type="scientific">Labilithrix luteola</name>
    <dbReference type="NCBI Taxonomy" id="1391654"/>
    <lineage>
        <taxon>Bacteria</taxon>
        <taxon>Pseudomonadati</taxon>
        <taxon>Myxococcota</taxon>
        <taxon>Polyangia</taxon>
        <taxon>Polyangiales</taxon>
        <taxon>Labilitrichaceae</taxon>
        <taxon>Labilithrix</taxon>
    </lineage>
</organism>
<evidence type="ECO:0000313" key="7">
    <source>
        <dbReference type="EMBL" id="AKV02385.1"/>
    </source>
</evidence>
<dbReference type="AlphaFoldDB" id="A0A0K1QAE0"/>
<dbReference type="SUPFAM" id="SSF55874">
    <property type="entry name" value="ATPase domain of HSP90 chaperone/DNA topoisomerase II/histidine kinase"/>
    <property type="match status" value="1"/>
</dbReference>
<feature type="domain" description="Histidine kinase" evidence="6">
    <location>
        <begin position="34"/>
        <end position="251"/>
    </location>
</feature>
<evidence type="ECO:0000256" key="4">
    <source>
        <dbReference type="ARBA" id="ARBA00022679"/>
    </source>
</evidence>
<dbReference type="GO" id="GO:0000156">
    <property type="term" value="F:phosphorelay response regulator activity"/>
    <property type="evidence" value="ECO:0007669"/>
    <property type="project" value="TreeGrafter"/>
</dbReference>
<dbReference type="FunFam" id="3.30.565.10:FF:000006">
    <property type="entry name" value="Sensor histidine kinase WalK"/>
    <property type="match status" value="1"/>
</dbReference>
<dbReference type="InterPro" id="IPR003594">
    <property type="entry name" value="HATPase_dom"/>
</dbReference>
<dbReference type="OrthoDB" id="5389501at2"/>